<dbReference type="InterPro" id="IPR006764">
    <property type="entry name" value="SAM_dep_MeTrfase_SAV2177_type"/>
</dbReference>
<dbReference type="Gene3D" id="3.40.50.150">
    <property type="entry name" value="Vaccinia Virus protein VP39"/>
    <property type="match status" value="1"/>
</dbReference>
<name>A0A7W7W071_9ACTN</name>
<accession>A0A7W7W071</accession>
<evidence type="ECO:0000313" key="2">
    <source>
        <dbReference type="Proteomes" id="UP000523007"/>
    </source>
</evidence>
<dbReference type="Pfam" id="PF04672">
    <property type="entry name" value="Methyltransf_19"/>
    <property type="match status" value="1"/>
</dbReference>
<dbReference type="AlphaFoldDB" id="A0A7W7W071"/>
<evidence type="ECO:0000313" key="1">
    <source>
        <dbReference type="EMBL" id="MBB4929592.1"/>
    </source>
</evidence>
<organism evidence="1 2">
    <name type="scientific">Lipingzhangella halophila</name>
    <dbReference type="NCBI Taxonomy" id="1783352"/>
    <lineage>
        <taxon>Bacteria</taxon>
        <taxon>Bacillati</taxon>
        <taxon>Actinomycetota</taxon>
        <taxon>Actinomycetes</taxon>
        <taxon>Streptosporangiales</taxon>
        <taxon>Nocardiopsidaceae</taxon>
        <taxon>Lipingzhangella</taxon>
    </lineage>
</organism>
<dbReference type="RefSeq" id="WP_184574204.1">
    <property type="nucleotide sequence ID" value="NZ_JACHJT010000001.1"/>
</dbReference>
<protein>
    <recommendedName>
        <fullName evidence="3">S-adenosyl methyltransferase</fullName>
    </recommendedName>
</protein>
<dbReference type="SUPFAM" id="SSF53335">
    <property type="entry name" value="S-adenosyl-L-methionine-dependent methyltransferases"/>
    <property type="match status" value="1"/>
</dbReference>
<proteinExistence type="predicted"/>
<gene>
    <name evidence="1" type="ORF">F4561_000412</name>
</gene>
<dbReference type="Proteomes" id="UP000523007">
    <property type="component" value="Unassembled WGS sequence"/>
</dbReference>
<sequence length="283" mass="30764">MTGESASPQPDVPTDRPTAARIYDYGLGGKDNYAMDRELAKGTLEVFPEMLDVARQNRLYLYRAVRYLAAEAGISQFLDLGSGLPTDNNVHQVAQEFAPESRVVYVDIDPIVLVHGHALLADNPNTTVITADMTQPEHILGHPDTQRLIDFNQPVGVLMFSIPHCIPDDEGARRAIQGPMEHAASGSYLAISHVVSEDPVAAAEMSAAVVEQGVPWKTRTPDVLDGWLRELEPVEPGLGDIVNWRPDPTQPPLPPAPGELNRYVGASAGGKDMFEYGGVLRKP</sequence>
<reference evidence="1 2" key="1">
    <citation type="submission" date="2020-08" db="EMBL/GenBank/DDBJ databases">
        <title>Sequencing the genomes of 1000 actinobacteria strains.</title>
        <authorList>
            <person name="Klenk H.-P."/>
        </authorList>
    </citation>
    <scope>NUCLEOTIDE SEQUENCE [LARGE SCALE GENOMIC DNA]</scope>
    <source>
        <strain evidence="1 2">DSM 102030</strain>
    </source>
</reference>
<comment type="caution">
    <text evidence="1">The sequence shown here is derived from an EMBL/GenBank/DDBJ whole genome shotgun (WGS) entry which is preliminary data.</text>
</comment>
<evidence type="ECO:0008006" key="3">
    <source>
        <dbReference type="Google" id="ProtNLM"/>
    </source>
</evidence>
<keyword evidence="2" id="KW-1185">Reference proteome</keyword>
<dbReference type="PIRSF" id="PIRSF017393">
    <property type="entry name" value="MTase_SAV2177"/>
    <property type="match status" value="1"/>
</dbReference>
<dbReference type="InterPro" id="IPR029063">
    <property type="entry name" value="SAM-dependent_MTases_sf"/>
</dbReference>
<dbReference type="EMBL" id="JACHJT010000001">
    <property type="protein sequence ID" value="MBB4929592.1"/>
    <property type="molecule type" value="Genomic_DNA"/>
</dbReference>